<dbReference type="GO" id="GO:0016887">
    <property type="term" value="F:ATP hydrolysis activity"/>
    <property type="evidence" value="ECO:0007669"/>
    <property type="project" value="InterPro"/>
</dbReference>
<dbReference type="GO" id="GO:0005524">
    <property type="term" value="F:ATP binding"/>
    <property type="evidence" value="ECO:0007669"/>
    <property type="project" value="UniProtKB-KW"/>
</dbReference>
<keyword evidence="8 10" id="KW-0472">Membrane</keyword>
<keyword evidence="6 13" id="KW-0067">ATP-binding</keyword>
<proteinExistence type="predicted"/>
<feature type="region of interest" description="Disordered" evidence="9">
    <location>
        <begin position="1"/>
        <end position="31"/>
    </location>
</feature>
<protein>
    <submittedName>
        <fullName evidence="13">Putative ABC transporter ATP-binding protein</fullName>
    </submittedName>
</protein>
<name>A0A0J1FSZ8_9FIRM</name>
<evidence type="ECO:0000256" key="10">
    <source>
        <dbReference type="SAM" id="Phobius"/>
    </source>
</evidence>
<evidence type="ECO:0000256" key="9">
    <source>
        <dbReference type="SAM" id="MobiDB-lite"/>
    </source>
</evidence>
<dbReference type="Gene3D" id="3.40.50.300">
    <property type="entry name" value="P-loop containing nucleotide triphosphate hydrolases"/>
    <property type="match status" value="1"/>
</dbReference>
<evidence type="ECO:0000259" key="11">
    <source>
        <dbReference type="PROSITE" id="PS50893"/>
    </source>
</evidence>
<dbReference type="SUPFAM" id="SSF90123">
    <property type="entry name" value="ABC transporter transmembrane region"/>
    <property type="match status" value="1"/>
</dbReference>
<feature type="domain" description="ABC transmembrane type-1" evidence="12">
    <location>
        <begin position="55"/>
        <end position="348"/>
    </location>
</feature>
<evidence type="ECO:0000256" key="2">
    <source>
        <dbReference type="ARBA" id="ARBA00022448"/>
    </source>
</evidence>
<feature type="transmembrane region" description="Helical" evidence="10">
    <location>
        <begin position="207"/>
        <end position="224"/>
    </location>
</feature>
<dbReference type="PROSITE" id="PS00211">
    <property type="entry name" value="ABC_TRANSPORTER_1"/>
    <property type="match status" value="1"/>
</dbReference>
<keyword evidence="2" id="KW-0813">Transport</keyword>
<dbReference type="Pfam" id="PF00664">
    <property type="entry name" value="ABC_membrane"/>
    <property type="match status" value="1"/>
</dbReference>
<dbReference type="SMART" id="SM00382">
    <property type="entry name" value="AAA"/>
    <property type="match status" value="1"/>
</dbReference>
<feature type="transmembrane region" description="Helical" evidence="10">
    <location>
        <begin position="101"/>
        <end position="122"/>
    </location>
</feature>
<keyword evidence="4 10" id="KW-0812">Transmembrane</keyword>
<dbReference type="PANTHER" id="PTHR43394:SF1">
    <property type="entry name" value="ATP-BINDING CASSETTE SUB-FAMILY B MEMBER 10, MITOCHONDRIAL"/>
    <property type="match status" value="1"/>
</dbReference>
<dbReference type="InterPro" id="IPR011527">
    <property type="entry name" value="ABC1_TM_dom"/>
</dbReference>
<dbReference type="InterPro" id="IPR003439">
    <property type="entry name" value="ABC_transporter-like_ATP-bd"/>
</dbReference>
<dbReference type="CDD" id="cd18547">
    <property type="entry name" value="ABC_6TM_Tm288_like"/>
    <property type="match status" value="1"/>
</dbReference>
<reference evidence="13 14" key="1">
    <citation type="submission" date="2015-06" db="EMBL/GenBank/DDBJ databases">
        <title>Draft genome of the moderately acidophilic sulfate reducer Candidatus Desulfosporosinus acididurans strain M1.</title>
        <authorList>
            <person name="Poehlein A."/>
            <person name="Petzsch P."/>
            <person name="Johnson B.D."/>
            <person name="Schloemann M."/>
            <person name="Daniel R."/>
            <person name="Muehling M."/>
        </authorList>
    </citation>
    <scope>NUCLEOTIDE SEQUENCE [LARGE SCALE GENOMIC DNA]</scope>
    <source>
        <strain evidence="13 14">M1</strain>
    </source>
</reference>
<evidence type="ECO:0000313" key="14">
    <source>
        <dbReference type="Proteomes" id="UP000036356"/>
    </source>
</evidence>
<dbReference type="InterPro" id="IPR027417">
    <property type="entry name" value="P-loop_NTPase"/>
</dbReference>
<dbReference type="RefSeq" id="WP_047809157.1">
    <property type="nucleotide sequence ID" value="NZ_LDZY01000004.1"/>
</dbReference>
<evidence type="ECO:0000256" key="6">
    <source>
        <dbReference type="ARBA" id="ARBA00022840"/>
    </source>
</evidence>
<dbReference type="InterPro" id="IPR017871">
    <property type="entry name" value="ABC_transporter-like_CS"/>
</dbReference>
<dbReference type="Proteomes" id="UP000036356">
    <property type="component" value="Unassembled WGS sequence"/>
</dbReference>
<evidence type="ECO:0000256" key="4">
    <source>
        <dbReference type="ARBA" id="ARBA00022692"/>
    </source>
</evidence>
<organism evidence="13 14">
    <name type="scientific">Desulfosporosinus acididurans</name>
    <dbReference type="NCBI Taxonomy" id="476652"/>
    <lineage>
        <taxon>Bacteria</taxon>
        <taxon>Bacillati</taxon>
        <taxon>Bacillota</taxon>
        <taxon>Clostridia</taxon>
        <taxon>Eubacteriales</taxon>
        <taxon>Desulfitobacteriaceae</taxon>
        <taxon>Desulfosporosinus</taxon>
    </lineage>
</organism>
<feature type="transmembrane region" description="Helical" evidence="10">
    <location>
        <begin position="181"/>
        <end position="201"/>
    </location>
</feature>
<dbReference type="PATRIC" id="fig|476652.3.peg.1295"/>
<dbReference type="STRING" id="476652.DEAC_c12600"/>
<evidence type="ECO:0000256" key="8">
    <source>
        <dbReference type="ARBA" id="ARBA00023136"/>
    </source>
</evidence>
<evidence type="ECO:0000259" key="12">
    <source>
        <dbReference type="PROSITE" id="PS50929"/>
    </source>
</evidence>
<keyword evidence="7 10" id="KW-1133">Transmembrane helix</keyword>
<dbReference type="InterPro" id="IPR036640">
    <property type="entry name" value="ABC1_TM_sf"/>
</dbReference>
<keyword evidence="14" id="KW-1185">Reference proteome</keyword>
<gene>
    <name evidence="13" type="ORF">DEAC_c12600</name>
</gene>
<feature type="domain" description="ABC transporter" evidence="11">
    <location>
        <begin position="382"/>
        <end position="616"/>
    </location>
</feature>
<dbReference type="CDD" id="cd03254">
    <property type="entry name" value="ABCC_Glucan_exporter_like"/>
    <property type="match status" value="1"/>
</dbReference>
<evidence type="ECO:0000313" key="13">
    <source>
        <dbReference type="EMBL" id="KLU66594.1"/>
    </source>
</evidence>
<dbReference type="FunFam" id="1.20.1560.10:FF:000011">
    <property type="entry name" value="Multidrug ABC transporter ATP-binding protein"/>
    <property type="match status" value="1"/>
</dbReference>
<dbReference type="AlphaFoldDB" id="A0A0J1FSZ8"/>
<dbReference type="SUPFAM" id="SSF52540">
    <property type="entry name" value="P-loop containing nucleoside triphosphate hydrolases"/>
    <property type="match status" value="1"/>
</dbReference>
<evidence type="ECO:0000256" key="1">
    <source>
        <dbReference type="ARBA" id="ARBA00004651"/>
    </source>
</evidence>
<feature type="transmembrane region" description="Helical" evidence="10">
    <location>
        <begin position="50"/>
        <end position="70"/>
    </location>
</feature>
<dbReference type="GO" id="GO:0015421">
    <property type="term" value="F:ABC-type oligopeptide transporter activity"/>
    <property type="evidence" value="ECO:0007669"/>
    <property type="project" value="TreeGrafter"/>
</dbReference>
<dbReference type="FunFam" id="3.40.50.300:FF:000287">
    <property type="entry name" value="Multidrug ABC transporter ATP-binding protein"/>
    <property type="match status" value="1"/>
</dbReference>
<evidence type="ECO:0000256" key="7">
    <source>
        <dbReference type="ARBA" id="ARBA00022989"/>
    </source>
</evidence>
<dbReference type="GO" id="GO:0005886">
    <property type="term" value="C:plasma membrane"/>
    <property type="evidence" value="ECO:0007669"/>
    <property type="project" value="UniProtKB-SubCell"/>
</dbReference>
<accession>A0A0J1FSZ8</accession>
<comment type="caution">
    <text evidence="13">The sequence shown here is derived from an EMBL/GenBank/DDBJ whole genome shotgun (WGS) entry which is preliminary data.</text>
</comment>
<feature type="compositionally biased region" description="Gly residues" evidence="9">
    <location>
        <begin position="14"/>
        <end position="28"/>
    </location>
</feature>
<dbReference type="Pfam" id="PF00005">
    <property type="entry name" value="ABC_tran"/>
    <property type="match status" value="1"/>
</dbReference>
<evidence type="ECO:0000256" key="3">
    <source>
        <dbReference type="ARBA" id="ARBA00022475"/>
    </source>
</evidence>
<dbReference type="InterPro" id="IPR003593">
    <property type="entry name" value="AAA+_ATPase"/>
</dbReference>
<dbReference type="InterPro" id="IPR039421">
    <property type="entry name" value="Type_1_exporter"/>
</dbReference>
<dbReference type="EMBL" id="LDZY01000004">
    <property type="protein sequence ID" value="KLU66594.1"/>
    <property type="molecule type" value="Genomic_DNA"/>
</dbReference>
<dbReference type="PANTHER" id="PTHR43394">
    <property type="entry name" value="ATP-DEPENDENT PERMEASE MDL1, MITOCHONDRIAL"/>
    <property type="match status" value="1"/>
</dbReference>
<dbReference type="Gene3D" id="1.20.1560.10">
    <property type="entry name" value="ABC transporter type 1, transmembrane domain"/>
    <property type="match status" value="1"/>
</dbReference>
<comment type="subcellular location">
    <subcellularLocation>
        <location evidence="1">Cell membrane</location>
        <topology evidence="1">Multi-pass membrane protein</topology>
    </subcellularLocation>
</comment>
<evidence type="ECO:0000256" key="5">
    <source>
        <dbReference type="ARBA" id="ARBA00022741"/>
    </source>
</evidence>
<dbReference type="PROSITE" id="PS50929">
    <property type="entry name" value="ABC_TM1F"/>
    <property type="match status" value="1"/>
</dbReference>
<dbReference type="PROSITE" id="PS50893">
    <property type="entry name" value="ABC_TRANSPORTER_2"/>
    <property type="match status" value="1"/>
</dbReference>
<feature type="transmembrane region" description="Helical" evidence="10">
    <location>
        <begin position="284"/>
        <end position="313"/>
    </location>
</feature>
<keyword evidence="3" id="KW-1003">Cell membrane</keyword>
<sequence length="624" mass="69271">MSVETRKKSSPRGPMGGGMGGGPGGMMQGGEKARDFRGTMKKLLNYLRPYRTAMIFVFIFAAASSVFSIVGPKILGNVTTHLFEGALSKLSGSGSGIDFNYIGNTILLLAGLYFLSALFSYVQGWVMSGVAMKVSYQFRKDISEKINRMPLGYFERTNHGEVLSRVTNDVDTLSQTLNQSLTQIITSVTTVLGVLVMMLSISWLLTLVAFMVIPLSMIIIMVIIKYSQKYFKLQQDYLGNVNGHVEEMYSGHVIMKAFNGEEKSIAKFEGFNSKLYRVAWKSQFLSGLIMPIMSFVGNLSFVLVSVLGGWLVIQKSMQVGDIQAFIQYVRSFTQPITQLANISNILQQTAASAERVFEFLAEENEVPESTNPVKLESVQGCVEFRDVHFGYEADKIIINKFSAYIKPGQKVAIVGPTGAGKTTIVKLLMRFYDVNDGAILVDGHDIRDFSRHDLRSLFGMVLQDTWLYNGTIMDNIRYGRLEASDHEVMEAAKAARVDSFVHTLPKGYNMVLNEEASNVSQGQKQLLTIARAILADPKILILDEATSSVDTRTEVEIQKAMDHLMENRTSFIIAHRLSTIRDADLILVMNHGDIIEQGHHNELLAKGGFYANLYNSQFEAAEAG</sequence>
<keyword evidence="5" id="KW-0547">Nucleotide-binding</keyword>